<proteinExistence type="predicted"/>
<protein>
    <submittedName>
        <fullName evidence="1">Uncharacterized protein</fullName>
    </submittedName>
</protein>
<gene>
    <name evidence="1" type="ORF">JMJ55_29345</name>
</gene>
<reference evidence="1 2" key="1">
    <citation type="submission" date="2021-01" db="EMBL/GenBank/DDBJ databases">
        <title>Belnapia mucosa sp. nov. and Belnapia arida sp. nov., isolated from the Tabernas Desert (Almeria, Spain).</title>
        <authorList>
            <person name="Molina-Menor E."/>
            <person name="Vidal-Verdu A."/>
            <person name="Calonge A."/>
            <person name="Satari L."/>
            <person name="Pereto Magraner J."/>
            <person name="Porcar Miralles M."/>
        </authorList>
    </citation>
    <scope>NUCLEOTIDE SEQUENCE [LARGE SCALE GENOMIC DNA]</scope>
    <source>
        <strain evidence="1 2">T6</strain>
    </source>
</reference>
<dbReference type="Proteomes" id="UP000606490">
    <property type="component" value="Unassembled WGS sequence"/>
</dbReference>
<accession>A0ABS1VCM4</accession>
<organism evidence="1 2">
    <name type="scientific">Belnapia mucosa</name>
    <dbReference type="NCBI Taxonomy" id="2804532"/>
    <lineage>
        <taxon>Bacteria</taxon>
        <taxon>Pseudomonadati</taxon>
        <taxon>Pseudomonadota</taxon>
        <taxon>Alphaproteobacteria</taxon>
        <taxon>Acetobacterales</taxon>
        <taxon>Roseomonadaceae</taxon>
        <taxon>Belnapia</taxon>
    </lineage>
</organism>
<evidence type="ECO:0000313" key="1">
    <source>
        <dbReference type="EMBL" id="MBL6459423.1"/>
    </source>
</evidence>
<evidence type="ECO:0000313" key="2">
    <source>
        <dbReference type="Proteomes" id="UP000606490"/>
    </source>
</evidence>
<dbReference type="RefSeq" id="WP_202829157.1">
    <property type="nucleotide sequence ID" value="NZ_JAEUXJ010000039.1"/>
</dbReference>
<name>A0ABS1VCM4_9PROT</name>
<dbReference type="EMBL" id="JAEUXJ010000039">
    <property type="protein sequence ID" value="MBL6459423.1"/>
    <property type="molecule type" value="Genomic_DNA"/>
</dbReference>
<keyword evidence="2" id="KW-1185">Reference proteome</keyword>
<sequence>MSTEEHPLLGKWRITSMELWDAEFIDLLGPGYIQFNMDGHGEFAIGAVQGGLDCYFGSHSIHFSWEGSDEMDHACGDGDAELEEDGTITGDIRFRLGDEPSFAARRW</sequence>
<comment type="caution">
    <text evidence="1">The sequence shown here is derived from an EMBL/GenBank/DDBJ whole genome shotgun (WGS) entry which is preliminary data.</text>
</comment>